<evidence type="ECO:0000313" key="3">
    <source>
        <dbReference type="EMBL" id="KAG5654265.1"/>
    </source>
</evidence>
<reference evidence="3" key="2">
    <citation type="submission" date="2021-10" db="EMBL/GenBank/DDBJ databases">
        <title>Phylogenomics reveals ancestral predisposition of the termite-cultivated fungus Termitomyces towards a domesticated lifestyle.</title>
        <authorList>
            <person name="Auxier B."/>
            <person name="Grum-Grzhimaylo A."/>
            <person name="Cardenas M.E."/>
            <person name="Lodge J.D."/>
            <person name="Laessoe T."/>
            <person name="Pedersen O."/>
            <person name="Smith M.E."/>
            <person name="Kuyper T.W."/>
            <person name="Franco-Molano E.A."/>
            <person name="Baroni T.J."/>
            <person name="Aanen D.K."/>
        </authorList>
    </citation>
    <scope>NUCLEOTIDE SEQUENCE</scope>
    <source>
        <strain evidence="3">D49</strain>
    </source>
</reference>
<evidence type="ECO:0000256" key="1">
    <source>
        <dbReference type="SAM" id="SignalP"/>
    </source>
</evidence>
<dbReference type="SUPFAM" id="SSF74650">
    <property type="entry name" value="Galactose mutarotase-like"/>
    <property type="match status" value="1"/>
</dbReference>
<dbReference type="EMBL" id="JABCKI010000014">
    <property type="protein sequence ID" value="KAG5654265.1"/>
    <property type="molecule type" value="Genomic_DNA"/>
</dbReference>
<dbReference type="AlphaFoldDB" id="A0A9P7GVQ0"/>
<proteinExistence type="predicted"/>
<dbReference type="PANTHER" id="PTHR36574">
    <property type="entry name" value="RHAMNOGALACTURONATE LYASE-RELATED"/>
    <property type="match status" value="1"/>
</dbReference>
<feature type="chain" id="PRO_5040397252" description="Rhamnogalacturonase B N-terminal domain-containing protein" evidence="1">
    <location>
        <begin position="18"/>
        <end position="179"/>
    </location>
</feature>
<keyword evidence="1" id="KW-0732">Signal</keyword>
<sequence length="179" mass="18737">MKLLFAILLAFLPAAFAAFGITTSGNNLLVDTGAGLVTTINKSNGDITSLNYNGKQLQDGSNPGSATVTSSVANNIGVVTIKTATITHYYIVRSGINTLYIGTYASAEPPVGEFRFLARLSKSALPNGHPNAEIGGGTAIEGSDVYSVNGQTRSKFFSSVSPTLIASSKYRSFAIKFTE</sequence>
<keyword evidence="4" id="KW-1185">Reference proteome</keyword>
<dbReference type="Pfam" id="PF09284">
    <property type="entry name" value="RhgB_N"/>
    <property type="match status" value="1"/>
</dbReference>
<accession>A0A9P7GVQ0</accession>
<dbReference type="GO" id="GO:0030246">
    <property type="term" value="F:carbohydrate binding"/>
    <property type="evidence" value="ECO:0007669"/>
    <property type="project" value="InterPro"/>
</dbReference>
<dbReference type="GO" id="GO:0045490">
    <property type="term" value="P:pectin catabolic process"/>
    <property type="evidence" value="ECO:0007669"/>
    <property type="project" value="TreeGrafter"/>
</dbReference>
<dbReference type="Gene3D" id="2.70.98.10">
    <property type="match status" value="1"/>
</dbReference>
<comment type="caution">
    <text evidence="3">The sequence shown here is derived from an EMBL/GenBank/DDBJ whole genome shotgun (WGS) entry which is preliminary data.</text>
</comment>
<evidence type="ECO:0000313" key="4">
    <source>
        <dbReference type="Proteomes" id="UP000717328"/>
    </source>
</evidence>
<feature type="signal peptide" evidence="1">
    <location>
        <begin position="1"/>
        <end position="17"/>
    </location>
</feature>
<gene>
    <name evidence="3" type="ORF">H0H81_005511</name>
</gene>
<dbReference type="InterPro" id="IPR011013">
    <property type="entry name" value="Gal_mutarotase_sf_dom"/>
</dbReference>
<protein>
    <recommendedName>
        <fullName evidence="2">Rhamnogalacturonase B N-terminal domain-containing protein</fullName>
    </recommendedName>
</protein>
<dbReference type="InterPro" id="IPR015364">
    <property type="entry name" value="RhgB_N"/>
</dbReference>
<organism evidence="3 4">
    <name type="scientific">Sphagnurus paluster</name>
    <dbReference type="NCBI Taxonomy" id="117069"/>
    <lineage>
        <taxon>Eukaryota</taxon>
        <taxon>Fungi</taxon>
        <taxon>Dikarya</taxon>
        <taxon>Basidiomycota</taxon>
        <taxon>Agaricomycotina</taxon>
        <taxon>Agaricomycetes</taxon>
        <taxon>Agaricomycetidae</taxon>
        <taxon>Agaricales</taxon>
        <taxon>Tricholomatineae</taxon>
        <taxon>Lyophyllaceae</taxon>
        <taxon>Sphagnurus</taxon>
    </lineage>
</organism>
<name>A0A9P7GVQ0_9AGAR</name>
<dbReference type="PANTHER" id="PTHR36574:SF1">
    <property type="entry name" value="RHAMNOGALACTURONATE LYASE-RELATED"/>
    <property type="match status" value="1"/>
</dbReference>
<dbReference type="InterPro" id="IPR014718">
    <property type="entry name" value="GH-type_carb-bd"/>
</dbReference>
<dbReference type="GO" id="GO:0016837">
    <property type="term" value="F:carbon-oxygen lyase activity, acting on polysaccharides"/>
    <property type="evidence" value="ECO:0007669"/>
    <property type="project" value="InterPro"/>
</dbReference>
<dbReference type="InterPro" id="IPR016590">
    <property type="entry name" value="Rhamnogalacturonase_B"/>
</dbReference>
<evidence type="ECO:0000259" key="2">
    <source>
        <dbReference type="Pfam" id="PF09284"/>
    </source>
</evidence>
<feature type="domain" description="Rhamnogalacturonase B N-terminal" evidence="2">
    <location>
        <begin position="19"/>
        <end position="160"/>
    </location>
</feature>
<reference evidence="3" key="1">
    <citation type="submission" date="2021-02" db="EMBL/GenBank/DDBJ databases">
        <authorList>
            <person name="Nieuwenhuis M."/>
            <person name="Van De Peppel L.J.J."/>
        </authorList>
    </citation>
    <scope>NUCLEOTIDE SEQUENCE</scope>
    <source>
        <strain evidence="3">D49</strain>
    </source>
</reference>
<dbReference type="OrthoDB" id="2970737at2759"/>
<dbReference type="Proteomes" id="UP000717328">
    <property type="component" value="Unassembled WGS sequence"/>
</dbReference>